<dbReference type="EMBL" id="UINC01129594">
    <property type="protein sequence ID" value="SVD10084.1"/>
    <property type="molecule type" value="Genomic_DNA"/>
</dbReference>
<dbReference type="PANTHER" id="PTHR13914">
    <property type="entry name" value="PROLINE OXIDASE"/>
    <property type="match status" value="1"/>
</dbReference>
<dbReference type="InterPro" id="IPR029041">
    <property type="entry name" value="FAD-linked_oxidoreductase-like"/>
</dbReference>
<dbReference type="AlphaFoldDB" id="A0A382SJL7"/>
<gene>
    <name evidence="3" type="ORF">METZ01_LOCUS362938</name>
</gene>
<dbReference type="Gene3D" id="3.20.20.220">
    <property type="match status" value="1"/>
</dbReference>
<accession>A0A382SJL7</accession>
<reference evidence="3" key="1">
    <citation type="submission" date="2018-05" db="EMBL/GenBank/DDBJ databases">
        <authorList>
            <person name="Lanie J.A."/>
            <person name="Ng W.-L."/>
            <person name="Kazmierczak K.M."/>
            <person name="Andrzejewski T.M."/>
            <person name="Davidsen T.M."/>
            <person name="Wayne K.J."/>
            <person name="Tettelin H."/>
            <person name="Glass J.I."/>
            <person name="Rusch D."/>
            <person name="Podicherti R."/>
            <person name="Tsui H.-C.T."/>
            <person name="Winkler M.E."/>
        </authorList>
    </citation>
    <scope>NUCLEOTIDE SEQUENCE</scope>
</reference>
<proteinExistence type="predicted"/>
<sequence>NISIKPTHLGLDISKDCIWKNLLSLLKVVEETHNYLRIDMENSAVTDDTIEFYHKCKELYPDVGTVLQAYLYRSKDDLKTLCKGNNVNFRLCKGIYRETLDIAIQDRQKINNNFISLLRYALKNNIYVCIATHDLDLVEKAYQLIIELNVPSDRFEFQVLYGVPMSGWLERHLQNGYKVRIYLPFGKDWYSYSLRRLKENPNIAGYILKNIFRK</sequence>
<name>A0A382SJL7_9ZZZZ</name>
<evidence type="ECO:0000256" key="1">
    <source>
        <dbReference type="ARBA" id="ARBA00023002"/>
    </source>
</evidence>
<dbReference type="InterPro" id="IPR002872">
    <property type="entry name" value="Proline_DH_dom"/>
</dbReference>
<dbReference type="PANTHER" id="PTHR13914:SF0">
    <property type="entry name" value="PROLINE DEHYDROGENASE 1, MITOCHONDRIAL"/>
    <property type="match status" value="1"/>
</dbReference>
<dbReference type="Pfam" id="PF01619">
    <property type="entry name" value="Pro_dh"/>
    <property type="match status" value="1"/>
</dbReference>
<evidence type="ECO:0000313" key="3">
    <source>
        <dbReference type="EMBL" id="SVD10084.1"/>
    </source>
</evidence>
<evidence type="ECO:0000259" key="2">
    <source>
        <dbReference type="Pfam" id="PF01619"/>
    </source>
</evidence>
<organism evidence="3">
    <name type="scientific">marine metagenome</name>
    <dbReference type="NCBI Taxonomy" id="408172"/>
    <lineage>
        <taxon>unclassified sequences</taxon>
        <taxon>metagenomes</taxon>
        <taxon>ecological metagenomes</taxon>
    </lineage>
</organism>
<dbReference type="SUPFAM" id="SSF51730">
    <property type="entry name" value="FAD-linked oxidoreductase"/>
    <property type="match status" value="1"/>
</dbReference>
<protein>
    <recommendedName>
        <fullName evidence="2">Proline dehydrogenase domain-containing protein</fullName>
    </recommendedName>
</protein>
<keyword evidence="1" id="KW-0560">Oxidoreductase</keyword>
<dbReference type="GO" id="GO:0004657">
    <property type="term" value="F:proline dehydrogenase activity"/>
    <property type="evidence" value="ECO:0007669"/>
    <property type="project" value="InterPro"/>
</dbReference>
<feature type="domain" description="Proline dehydrogenase" evidence="2">
    <location>
        <begin position="4"/>
        <end position="202"/>
    </location>
</feature>
<dbReference type="InterPro" id="IPR015659">
    <property type="entry name" value="Proline_oxidase"/>
</dbReference>
<feature type="non-terminal residue" evidence="3">
    <location>
        <position position="1"/>
    </location>
</feature>
<dbReference type="GO" id="GO:0006562">
    <property type="term" value="P:L-proline catabolic process"/>
    <property type="evidence" value="ECO:0007669"/>
    <property type="project" value="InterPro"/>
</dbReference>